<name>A0A2T3KL10_9GAMM</name>
<evidence type="ECO:0000313" key="1">
    <source>
        <dbReference type="EMBL" id="PSV00343.1"/>
    </source>
</evidence>
<dbReference type="AlphaFoldDB" id="A0A2T3KL10"/>
<accession>A0A2T3KL10</accession>
<dbReference type="RefSeq" id="WP_107288973.1">
    <property type="nucleotide sequence ID" value="NZ_PYNF01000003.1"/>
</dbReference>
<evidence type="ECO:0000313" key="2">
    <source>
        <dbReference type="Proteomes" id="UP000241426"/>
    </source>
</evidence>
<comment type="caution">
    <text evidence="1">The sequence shown here is derived from an EMBL/GenBank/DDBJ whole genome shotgun (WGS) entry which is preliminary data.</text>
</comment>
<reference evidence="1 2" key="1">
    <citation type="submission" date="2018-01" db="EMBL/GenBank/DDBJ databases">
        <title>Whole genome sequencing of Histamine producing bacteria.</title>
        <authorList>
            <person name="Butler K."/>
        </authorList>
    </citation>
    <scope>NUCLEOTIDE SEQUENCE [LARGE SCALE GENOMIC DNA]</scope>
    <source>
        <strain evidence="1 2">FS-7.2</strain>
    </source>
</reference>
<dbReference type="Proteomes" id="UP000241426">
    <property type="component" value="Unassembled WGS sequence"/>
</dbReference>
<sequence>MNSIDALPKRSKRNLVAIKKEAYVWRVHSLGMGATLNHIPCWYVVDKDTDEVLAGGYKSGHNCQSGNADIPRRKDARAFIDGYNAEVDSSNPHKDVTRTIVMFGSYAMPNYERTIKGADSETESWWEYGNSYVEQKKLPKFSELR</sequence>
<proteinExistence type="predicted"/>
<gene>
    <name evidence="1" type="ORF">C9J27_04245</name>
</gene>
<organism evidence="1 2">
    <name type="scientific">Photobacterium kishitanii</name>
    <dbReference type="NCBI Taxonomy" id="318456"/>
    <lineage>
        <taxon>Bacteria</taxon>
        <taxon>Pseudomonadati</taxon>
        <taxon>Pseudomonadota</taxon>
        <taxon>Gammaproteobacteria</taxon>
        <taxon>Vibrionales</taxon>
        <taxon>Vibrionaceae</taxon>
        <taxon>Photobacterium</taxon>
    </lineage>
</organism>
<protein>
    <submittedName>
        <fullName evidence="1">Uncharacterized protein</fullName>
    </submittedName>
</protein>
<dbReference type="EMBL" id="PYNF01000003">
    <property type="protein sequence ID" value="PSV00343.1"/>
    <property type="molecule type" value="Genomic_DNA"/>
</dbReference>